<dbReference type="PANTHER" id="PTHR11061">
    <property type="entry name" value="RNA M5U METHYLTRANSFERASE"/>
    <property type="match status" value="1"/>
</dbReference>
<dbReference type="SUPFAM" id="SSF53335">
    <property type="entry name" value="S-adenosyl-L-methionine-dependent methyltransferases"/>
    <property type="match status" value="1"/>
</dbReference>
<dbReference type="Gene3D" id="3.40.50.150">
    <property type="entry name" value="Vaccinia Virus protein VP39"/>
    <property type="match status" value="1"/>
</dbReference>
<sequence>MNKQHNRFEKRKNHKQRPASKRPAFAPRDSNSQVSQSKLSSPRIAEQLQTGDRITVEVKKIGINGEGVGYYERKAVFIPGALPGELVQAQVEKALPNYIQAKLLSHKRTSAERVTPPCPVYEACGGCSMQHTRYEEQLRAKENVVRDAFSRYTKLTDLPLRPIIGMNDPWAYRNKAQMQVGFHQGAVQTGLYAPGSHQLVDLSGCPVQHPDINALIQRVKEWLKAYQVSIYQERKRKGLLRNLVVRIAYTTGEMQLTFVTSEAHFPQAKSLVAAIRREFPKVVGIAQNINPKKTSIIFGDQTTLLWGKETLQEKLGDLKYELSPRAFFQLNPAQTLHLYRAAEEAAQLTGTEEVLDLYCGTGTISLWLARSAKKVTGIELVKEAIEDAKANARLNHIDNAVFITGKAEEWLPSQVAKGYKPDVIVVDPPRTGCDDALLKAIIQAKPKRMVYVSCNPSTLAKDCAVLLKNGFQLEWLQPVDMFPQTAHVECLILMVRK</sequence>
<feature type="region of interest" description="Disordered" evidence="6">
    <location>
        <begin position="1"/>
        <end position="46"/>
    </location>
</feature>
<evidence type="ECO:0000313" key="8">
    <source>
        <dbReference type="EMBL" id="MFD2671191.1"/>
    </source>
</evidence>
<reference evidence="9" key="1">
    <citation type="journal article" date="2019" name="Int. J. Syst. Evol. Microbiol.">
        <title>The Global Catalogue of Microorganisms (GCM) 10K type strain sequencing project: providing services to taxonomists for standard genome sequencing and annotation.</title>
        <authorList>
            <consortium name="The Broad Institute Genomics Platform"/>
            <consortium name="The Broad Institute Genome Sequencing Center for Infectious Disease"/>
            <person name="Wu L."/>
            <person name="Ma J."/>
        </authorList>
    </citation>
    <scope>NUCLEOTIDE SEQUENCE [LARGE SCALE GENOMIC DNA]</scope>
    <source>
        <strain evidence="9">KCTC 33676</strain>
    </source>
</reference>
<feature type="binding site" evidence="4">
    <location>
        <position position="427"/>
    </location>
    <ligand>
        <name>S-adenosyl-L-methionine</name>
        <dbReference type="ChEBI" id="CHEBI:59789"/>
    </ligand>
</feature>
<keyword evidence="1 4" id="KW-0489">Methyltransferase</keyword>
<protein>
    <submittedName>
        <fullName evidence="8">23S rRNA (Uracil(1939)-C(5))-methyltransferase RlmD</fullName>
        <ecNumber evidence="8">2.1.1.190</ecNumber>
    </submittedName>
</protein>
<dbReference type="GO" id="GO:0032259">
    <property type="term" value="P:methylation"/>
    <property type="evidence" value="ECO:0007669"/>
    <property type="project" value="UniProtKB-KW"/>
</dbReference>
<name>A0ABW5R842_9BACL</name>
<dbReference type="InterPro" id="IPR002792">
    <property type="entry name" value="TRAM_dom"/>
</dbReference>
<dbReference type="EC" id="2.1.1.190" evidence="8"/>
<feature type="domain" description="TRAM" evidence="7">
    <location>
        <begin position="47"/>
        <end position="105"/>
    </location>
</feature>
<dbReference type="Gene3D" id="2.40.50.140">
    <property type="entry name" value="Nucleic acid-binding proteins"/>
    <property type="match status" value="1"/>
</dbReference>
<evidence type="ECO:0000256" key="2">
    <source>
        <dbReference type="ARBA" id="ARBA00022679"/>
    </source>
</evidence>
<evidence type="ECO:0000256" key="6">
    <source>
        <dbReference type="SAM" id="MobiDB-lite"/>
    </source>
</evidence>
<feature type="compositionally biased region" description="Basic residues" evidence="6">
    <location>
        <begin position="1"/>
        <end position="20"/>
    </location>
</feature>
<dbReference type="PANTHER" id="PTHR11061:SF45">
    <property type="match status" value="1"/>
</dbReference>
<dbReference type="SUPFAM" id="SSF50249">
    <property type="entry name" value="Nucleic acid-binding proteins"/>
    <property type="match status" value="1"/>
</dbReference>
<dbReference type="EMBL" id="JBHUMM010000010">
    <property type="protein sequence ID" value="MFD2671191.1"/>
    <property type="molecule type" value="Genomic_DNA"/>
</dbReference>
<dbReference type="Pfam" id="PF01938">
    <property type="entry name" value="TRAM"/>
    <property type="match status" value="1"/>
</dbReference>
<dbReference type="Gene3D" id="2.40.50.1070">
    <property type="match status" value="1"/>
</dbReference>
<dbReference type="InterPro" id="IPR030391">
    <property type="entry name" value="MeTrfase_TrmA_CS"/>
</dbReference>
<evidence type="ECO:0000256" key="1">
    <source>
        <dbReference type="ARBA" id="ARBA00022603"/>
    </source>
</evidence>
<evidence type="ECO:0000256" key="4">
    <source>
        <dbReference type="PROSITE-ProRule" id="PRU01024"/>
    </source>
</evidence>
<keyword evidence="3 4" id="KW-0949">S-adenosyl-L-methionine</keyword>
<dbReference type="Proteomes" id="UP001597497">
    <property type="component" value="Unassembled WGS sequence"/>
</dbReference>
<comment type="similarity">
    <text evidence="4">Belongs to the class I-like SAM-binding methyltransferase superfamily. RNA M5U methyltransferase family.</text>
</comment>
<dbReference type="InterPro" id="IPR030390">
    <property type="entry name" value="MeTrfase_TrmA_AS"/>
</dbReference>
<dbReference type="CDD" id="cd02440">
    <property type="entry name" value="AdoMet_MTases"/>
    <property type="match status" value="1"/>
</dbReference>
<proteinExistence type="inferred from homology"/>
<dbReference type="NCBIfam" id="TIGR00479">
    <property type="entry name" value="rumA"/>
    <property type="match status" value="1"/>
</dbReference>
<dbReference type="GO" id="GO:0008168">
    <property type="term" value="F:methyltransferase activity"/>
    <property type="evidence" value="ECO:0007669"/>
    <property type="project" value="UniProtKB-KW"/>
</dbReference>
<dbReference type="InterPro" id="IPR010280">
    <property type="entry name" value="U5_MeTrfase_fam"/>
</dbReference>
<dbReference type="RefSeq" id="WP_379928627.1">
    <property type="nucleotide sequence ID" value="NZ_JBHUMM010000010.1"/>
</dbReference>
<dbReference type="PROSITE" id="PS01231">
    <property type="entry name" value="TRMA_2"/>
    <property type="match status" value="1"/>
</dbReference>
<evidence type="ECO:0000259" key="7">
    <source>
        <dbReference type="PROSITE" id="PS50926"/>
    </source>
</evidence>
<evidence type="ECO:0000256" key="3">
    <source>
        <dbReference type="ARBA" id="ARBA00022691"/>
    </source>
</evidence>
<feature type="active site" evidence="5">
    <location>
        <position position="454"/>
    </location>
</feature>
<feature type="binding site" evidence="4">
    <location>
        <position position="358"/>
    </location>
    <ligand>
        <name>S-adenosyl-L-methionine</name>
        <dbReference type="ChEBI" id="CHEBI:59789"/>
    </ligand>
</feature>
<feature type="active site" description="Nucleophile" evidence="4">
    <location>
        <position position="454"/>
    </location>
</feature>
<dbReference type="PROSITE" id="PS01230">
    <property type="entry name" value="TRMA_1"/>
    <property type="match status" value="1"/>
</dbReference>
<feature type="compositionally biased region" description="Low complexity" evidence="6">
    <location>
        <begin position="30"/>
        <end position="41"/>
    </location>
</feature>
<comment type="caution">
    <text evidence="8">The sequence shown here is derived from an EMBL/GenBank/DDBJ whole genome shotgun (WGS) entry which is preliminary data.</text>
</comment>
<organism evidence="8 9">
    <name type="scientific">Marinicrinis sediminis</name>
    <dbReference type="NCBI Taxonomy" id="1652465"/>
    <lineage>
        <taxon>Bacteria</taxon>
        <taxon>Bacillati</taxon>
        <taxon>Bacillota</taxon>
        <taxon>Bacilli</taxon>
        <taxon>Bacillales</taxon>
        <taxon>Paenibacillaceae</taxon>
    </lineage>
</organism>
<keyword evidence="2 4" id="KW-0808">Transferase</keyword>
<feature type="binding site" evidence="4">
    <location>
        <position position="329"/>
    </location>
    <ligand>
        <name>S-adenosyl-L-methionine</name>
        <dbReference type="ChEBI" id="CHEBI:59789"/>
    </ligand>
</feature>
<evidence type="ECO:0000313" key="9">
    <source>
        <dbReference type="Proteomes" id="UP001597497"/>
    </source>
</evidence>
<keyword evidence="9" id="KW-1185">Reference proteome</keyword>
<dbReference type="PROSITE" id="PS51687">
    <property type="entry name" value="SAM_MT_RNA_M5U"/>
    <property type="match status" value="1"/>
</dbReference>
<feature type="binding site" evidence="4">
    <location>
        <position position="379"/>
    </location>
    <ligand>
        <name>S-adenosyl-L-methionine</name>
        <dbReference type="ChEBI" id="CHEBI:59789"/>
    </ligand>
</feature>
<dbReference type="Pfam" id="PF05958">
    <property type="entry name" value="tRNA_U5-meth_tr"/>
    <property type="match status" value="1"/>
</dbReference>
<gene>
    <name evidence="8" type="primary">rlmD</name>
    <name evidence="8" type="ORF">ACFSUC_06190</name>
</gene>
<dbReference type="PROSITE" id="PS50926">
    <property type="entry name" value="TRAM"/>
    <property type="match status" value="1"/>
</dbReference>
<accession>A0ABW5R842</accession>
<dbReference type="InterPro" id="IPR029063">
    <property type="entry name" value="SAM-dependent_MTases_sf"/>
</dbReference>
<dbReference type="InterPro" id="IPR012340">
    <property type="entry name" value="NA-bd_OB-fold"/>
</dbReference>
<evidence type="ECO:0000256" key="5">
    <source>
        <dbReference type="PROSITE-ProRule" id="PRU10015"/>
    </source>
</evidence>